<evidence type="ECO:0000313" key="2">
    <source>
        <dbReference type="Proteomes" id="UP001487740"/>
    </source>
</evidence>
<gene>
    <name evidence="1" type="ORF">O3P69_012895</name>
</gene>
<proteinExistence type="predicted"/>
<keyword evidence="2" id="KW-1185">Reference proteome</keyword>
<sequence>MTPLSQPQCHPGFRDKRTCCCSALLAHATHENSASPCPAAMERVTIAFSTNVNLPMFSKLGPRPIGVTLFAFPVVLFPRYC</sequence>
<evidence type="ECO:0000313" key="1">
    <source>
        <dbReference type="EMBL" id="KAK8389980.1"/>
    </source>
</evidence>
<dbReference type="AlphaFoldDB" id="A0AAW0TQJ5"/>
<dbReference type="Proteomes" id="UP001487740">
    <property type="component" value="Unassembled WGS sequence"/>
</dbReference>
<comment type="caution">
    <text evidence="1">The sequence shown here is derived from an EMBL/GenBank/DDBJ whole genome shotgun (WGS) entry which is preliminary data.</text>
</comment>
<reference evidence="1 2" key="1">
    <citation type="submission" date="2023-03" db="EMBL/GenBank/DDBJ databases">
        <title>High-quality genome of Scylla paramamosain provides insights in environmental adaptation.</title>
        <authorList>
            <person name="Zhang L."/>
        </authorList>
    </citation>
    <scope>NUCLEOTIDE SEQUENCE [LARGE SCALE GENOMIC DNA]</scope>
    <source>
        <strain evidence="1">LZ_2023a</strain>
        <tissue evidence="1">Muscle</tissue>
    </source>
</reference>
<protein>
    <submittedName>
        <fullName evidence="1">Uncharacterized protein</fullName>
    </submittedName>
</protein>
<dbReference type="EMBL" id="JARAKH010000026">
    <property type="protein sequence ID" value="KAK8389980.1"/>
    <property type="molecule type" value="Genomic_DNA"/>
</dbReference>
<name>A0AAW0TQJ5_SCYPA</name>
<organism evidence="1 2">
    <name type="scientific">Scylla paramamosain</name>
    <name type="common">Mud crab</name>
    <dbReference type="NCBI Taxonomy" id="85552"/>
    <lineage>
        <taxon>Eukaryota</taxon>
        <taxon>Metazoa</taxon>
        <taxon>Ecdysozoa</taxon>
        <taxon>Arthropoda</taxon>
        <taxon>Crustacea</taxon>
        <taxon>Multicrustacea</taxon>
        <taxon>Malacostraca</taxon>
        <taxon>Eumalacostraca</taxon>
        <taxon>Eucarida</taxon>
        <taxon>Decapoda</taxon>
        <taxon>Pleocyemata</taxon>
        <taxon>Brachyura</taxon>
        <taxon>Eubrachyura</taxon>
        <taxon>Portunoidea</taxon>
        <taxon>Portunidae</taxon>
        <taxon>Portuninae</taxon>
        <taxon>Scylla</taxon>
    </lineage>
</organism>
<accession>A0AAW0TQJ5</accession>